<evidence type="ECO:0008006" key="3">
    <source>
        <dbReference type="Google" id="ProtNLM"/>
    </source>
</evidence>
<evidence type="ECO:0000313" key="1">
    <source>
        <dbReference type="EMBL" id="MDT7043667.1"/>
    </source>
</evidence>
<dbReference type="Proteomes" id="UP001250932">
    <property type="component" value="Unassembled WGS sequence"/>
</dbReference>
<keyword evidence="2" id="KW-1185">Reference proteome</keyword>
<gene>
    <name evidence="1" type="ORF">PPG34_15035</name>
</gene>
<proteinExistence type="predicted"/>
<dbReference type="RefSeq" id="WP_313834232.1">
    <property type="nucleotide sequence ID" value="NZ_JAQOUE010000001.1"/>
</dbReference>
<dbReference type="CDD" id="cd00009">
    <property type="entry name" value="AAA"/>
    <property type="match status" value="1"/>
</dbReference>
<dbReference type="InterPro" id="IPR027417">
    <property type="entry name" value="P-loop_NTPase"/>
</dbReference>
<accession>A0ABU3KBH3</accession>
<sequence>MPKKNATPKQTGGGGFNFEDKVTAYFLACILRDKPPLDPNLGTIHRIDFQTRPIGWYLDDLLLTLTDTEKKRFCGFSIKSNSQFTVNGAPREFVSSAWEQFLHEGTTEFNRDDDILGIITSPPSQRVYGELSRLLQWARDQDSATLSQHVLQAKIGTNTKRNLFNSFCCPDQLAIKHNITRDQTGELLKCIRIRIFDFEQESSQSEREAVQCCRDSILNSSLEDALKLWEKLQTIARSIRPNAGCLDREKLSHQLRREFELRDFPCYEGDWNRLTLNAREILEGIPDKIGNSVQLQRKKEFVALEHALQKKKIVIFIGPSGSGKSVLAKFLAKEKLKNTKVLWVQAGTLDTAEMYSWEQKLNLTHPFRVLLDSIPNEEAFCVLDGLDRIMTHFQNVKRLFSSFNFEKTVSPWKLIVTCQPEEWDRIQTELKRANIEATDWAILDIKEPDLKELDPVWKAFPALRHLSIHPSLYGLLLKPKILDLFASKISLDNPPKIDKWVGESDLINWFWDAEVTGTEQGTVRGSFLKGLGEKLGDDLLWEVPIDSFPITEQVSVDKLIQNRICKRNGEFISFQHDLYGDWARQRVLIAKGQDLKTYLEDRLASPLWHRAIRLYALHLLEKSQDLNEWRSTIYSLLAEGGASTLGQDLFLEATIFGAYPQMLLEKVWPDLKENQGLFLNRLLKRFLHTATFPDPVFQTIARSLGTIGQAESASFRRIPYWPYWPAMLRFLHSHKEDVACLASANVAEVAEVWLRYGSPDENLRRNVSELSLTIADHLVDEGEKHRMRLRLGQLGGTACRAVLASYNEFPDRVKEFALLACGRRFFRGAQPRSLRQKPWPEGPLTRVDSQFQKLVLDSDALYPLMQWDSALAREIILAVLIDEPSDRYFGDDRLHRQDLCLEHRHEWFPPLYFRGPFLQFIRTNAREGLELILRLVQFATDRWEELHKDNDMAMPYVEICSESGSKKWRGNGRVYYWYRNNGFCPHPVTVALMALEKWLYDEIEQKRSVETTIKLLIQEADSVAFAGLLIGVACREPSLFKKLLSPFLEIPEFLLWETHYNTVSHDELLIGWEQEPFRTMAEEWHSLPHRMPGFQVWSQHLFLNNKELRPIFDQAKIKWQERATHADELKEFLEKLIAQYTIENYRLEDTDDGRKVWVFIPPPALQERSDQIQQYTQDRALILGFPWQCKQLLEEGVGIPPEQLDTFWASLQRIQGIPNSEDEDSLHTQTHALCGGAAVLIILHGQWIKQDPNKEAWCVEQILKTIQNPPKPSSYDSEIMSVDWQWDGFAAQALPCLWSENLFSEQLRRGMALLATSPHYGTVRNLFASTSNFRHVLGEDFSRLQHFTLRWASAHLKHLRTKYQNKFRKKEAFNIDAWLDKEIGDFITGTIPAEIPPWEDLEYEEVDTEEVNQTAAQGQPRQVKKRPGFDLGIVKASYEWAPSLKNLDTAERQEWISFWSEVLDFTIERLGTGLEEDGEIKGTPSEWDNWVISKVACLILEMNDDGKPDSFWQRILDLGAPGHYWVEDFLRQWFLIGLNFDSISQRETFISRWRQMIDYTFSSPHWDFKKGGRWYRLEELWSWLMGLRGVSYCWTEDREDIAMAMLPDFERWASAFKERPGCIIYLSSFLLRPAAKPLLLKGLFWLDNAREQSYTSFWTERDMQDSISSLLSYVVQTNETALRGDNVAFSSFKRLLQDLANRQDPVAMELYDQFLRKT</sequence>
<dbReference type="EMBL" id="JAQOUE010000001">
    <property type="protein sequence ID" value="MDT7043667.1"/>
    <property type="molecule type" value="Genomic_DNA"/>
</dbReference>
<dbReference type="SUPFAM" id="SSF52540">
    <property type="entry name" value="P-loop containing nucleoside triphosphate hydrolases"/>
    <property type="match status" value="1"/>
</dbReference>
<name>A0ABU3KBH3_9BACT</name>
<comment type="caution">
    <text evidence="1">The sequence shown here is derived from an EMBL/GenBank/DDBJ whole genome shotgun (WGS) entry which is preliminary data.</text>
</comment>
<evidence type="ECO:0000313" key="2">
    <source>
        <dbReference type="Proteomes" id="UP001250932"/>
    </source>
</evidence>
<organism evidence="1 2">
    <name type="scientific">Candidatus Nitronereus thalassa</name>
    <dbReference type="NCBI Taxonomy" id="3020898"/>
    <lineage>
        <taxon>Bacteria</taxon>
        <taxon>Pseudomonadati</taxon>
        <taxon>Nitrospirota</taxon>
        <taxon>Nitrospiria</taxon>
        <taxon>Nitrospirales</taxon>
        <taxon>Nitrospiraceae</taxon>
        <taxon>Candidatus Nitronereus</taxon>
    </lineage>
</organism>
<reference evidence="1 2" key="1">
    <citation type="journal article" date="2023" name="ISME J.">
        <title>Cultivation and genomic characterization of novel and ubiquitous marine nitrite-oxidizing bacteria from the Nitrospirales.</title>
        <authorList>
            <person name="Mueller A.J."/>
            <person name="Daebeler A."/>
            <person name="Herbold C.W."/>
            <person name="Kirkegaard R.H."/>
            <person name="Daims H."/>
        </authorList>
    </citation>
    <scope>NUCLEOTIDE SEQUENCE [LARGE SCALE GENOMIC DNA]</scope>
    <source>
        <strain evidence="1 2">EB</strain>
    </source>
</reference>
<dbReference type="Gene3D" id="3.40.50.300">
    <property type="entry name" value="P-loop containing nucleotide triphosphate hydrolases"/>
    <property type="match status" value="1"/>
</dbReference>
<protein>
    <recommendedName>
        <fullName evidence="3">AAA+ ATPase domain-containing protein</fullName>
    </recommendedName>
</protein>